<name>A0AAV4P7M6_9ARAC</name>
<organism evidence="1 2">
    <name type="scientific">Caerostris darwini</name>
    <dbReference type="NCBI Taxonomy" id="1538125"/>
    <lineage>
        <taxon>Eukaryota</taxon>
        <taxon>Metazoa</taxon>
        <taxon>Ecdysozoa</taxon>
        <taxon>Arthropoda</taxon>
        <taxon>Chelicerata</taxon>
        <taxon>Arachnida</taxon>
        <taxon>Araneae</taxon>
        <taxon>Araneomorphae</taxon>
        <taxon>Entelegynae</taxon>
        <taxon>Araneoidea</taxon>
        <taxon>Araneidae</taxon>
        <taxon>Caerostris</taxon>
    </lineage>
</organism>
<comment type="caution">
    <text evidence="1">The sequence shown here is derived from an EMBL/GenBank/DDBJ whole genome shotgun (WGS) entry which is preliminary data.</text>
</comment>
<reference evidence="1 2" key="1">
    <citation type="submission" date="2021-06" db="EMBL/GenBank/DDBJ databases">
        <title>Caerostris darwini draft genome.</title>
        <authorList>
            <person name="Kono N."/>
            <person name="Arakawa K."/>
        </authorList>
    </citation>
    <scope>NUCLEOTIDE SEQUENCE [LARGE SCALE GENOMIC DNA]</scope>
</reference>
<keyword evidence="2" id="KW-1185">Reference proteome</keyword>
<sequence length="110" mass="12115">MCRPFRLLFCDQPIRLLPPDLQPPEISPMSSLRGLLPPSAKDASQLWQEGRRFNCITVRSVDIKRRPTKGNTPSCTSQHASSVTNIYGPCLPRALSLPAAAIINHGRKGP</sequence>
<accession>A0AAV4P7M6</accession>
<protein>
    <submittedName>
        <fullName evidence="1">Uncharacterized protein</fullName>
    </submittedName>
</protein>
<dbReference type="AlphaFoldDB" id="A0AAV4P7M6"/>
<dbReference type="EMBL" id="BPLQ01002376">
    <property type="protein sequence ID" value="GIX92181.1"/>
    <property type="molecule type" value="Genomic_DNA"/>
</dbReference>
<dbReference type="Proteomes" id="UP001054837">
    <property type="component" value="Unassembled WGS sequence"/>
</dbReference>
<evidence type="ECO:0000313" key="2">
    <source>
        <dbReference type="Proteomes" id="UP001054837"/>
    </source>
</evidence>
<evidence type="ECO:0000313" key="1">
    <source>
        <dbReference type="EMBL" id="GIX92181.1"/>
    </source>
</evidence>
<gene>
    <name evidence="1" type="ORF">CDAR_307921</name>
</gene>
<proteinExistence type="predicted"/>